<dbReference type="SUPFAM" id="SSF51197">
    <property type="entry name" value="Clavaminate synthase-like"/>
    <property type="match status" value="1"/>
</dbReference>
<comment type="caution">
    <text evidence="1">The sequence shown here is derived from an EMBL/GenBank/DDBJ whole genome shotgun (WGS) entry which is preliminary data.</text>
</comment>
<dbReference type="AlphaFoldDB" id="A0A328AAD7"/>
<dbReference type="OrthoDB" id="9783136at2"/>
<evidence type="ECO:0008006" key="3">
    <source>
        <dbReference type="Google" id="ProtNLM"/>
    </source>
</evidence>
<keyword evidence="2" id="KW-1185">Reference proteome</keyword>
<protein>
    <recommendedName>
        <fullName evidence="3">Fe2OG dioxygenase domain-containing protein</fullName>
    </recommendedName>
</protein>
<dbReference type="Gene3D" id="2.60.120.620">
    <property type="entry name" value="q2cbj1_9rhob like domain"/>
    <property type="match status" value="1"/>
</dbReference>
<gene>
    <name evidence="1" type="ORF">DJ018_15735</name>
</gene>
<dbReference type="RefSeq" id="WP_111515922.1">
    <property type="nucleotide sequence ID" value="NZ_QFYR01000004.1"/>
</dbReference>
<name>A0A328AAD7_9CAUL</name>
<sequence>MPTRPLFVTQVYEASLASERNFAQFNAELEDACRMLAEEDRAGRAWCREHGYGGYTSYASLNDLPQRFSVFDQLKRKLDKHAAAYADLLEFDLGGGKLRLDSLWVNVLKPGSAHTSHIHPHSVLSGTIYVVTPPGASALKLEDPRLPMMMAAPPRRTEAAEASKAFVYLQPEPGTVLMWESWLRHEVPANKAKAERISISFNYGWR</sequence>
<dbReference type="Proteomes" id="UP000249725">
    <property type="component" value="Unassembled WGS sequence"/>
</dbReference>
<proteinExistence type="predicted"/>
<reference evidence="2" key="1">
    <citation type="submission" date="2018-05" db="EMBL/GenBank/DDBJ databases">
        <authorList>
            <person name="Li X."/>
        </authorList>
    </citation>
    <scope>NUCLEOTIDE SEQUENCE [LARGE SCALE GENOMIC DNA]</scope>
    <source>
        <strain evidence="2">YIM 73061</strain>
    </source>
</reference>
<dbReference type="Pfam" id="PF13759">
    <property type="entry name" value="2OG-FeII_Oxy_5"/>
    <property type="match status" value="1"/>
</dbReference>
<organism evidence="1 2">
    <name type="scientific">Phenylobacterium deserti</name>
    <dbReference type="NCBI Taxonomy" id="1914756"/>
    <lineage>
        <taxon>Bacteria</taxon>
        <taxon>Pseudomonadati</taxon>
        <taxon>Pseudomonadota</taxon>
        <taxon>Alphaproteobacteria</taxon>
        <taxon>Caulobacterales</taxon>
        <taxon>Caulobacteraceae</taxon>
        <taxon>Phenylobacterium</taxon>
    </lineage>
</organism>
<dbReference type="InterPro" id="IPR012668">
    <property type="entry name" value="CHP02466"/>
</dbReference>
<dbReference type="NCBIfam" id="TIGR02466">
    <property type="entry name" value="TIGR02466 family protein"/>
    <property type="match status" value="1"/>
</dbReference>
<evidence type="ECO:0000313" key="2">
    <source>
        <dbReference type="Proteomes" id="UP000249725"/>
    </source>
</evidence>
<evidence type="ECO:0000313" key="1">
    <source>
        <dbReference type="EMBL" id="RAK51387.1"/>
    </source>
</evidence>
<accession>A0A328AAD7</accession>
<dbReference type="EMBL" id="QFYR01000004">
    <property type="protein sequence ID" value="RAK51387.1"/>
    <property type="molecule type" value="Genomic_DNA"/>
</dbReference>